<evidence type="ECO:0000313" key="3">
    <source>
        <dbReference type="Proteomes" id="UP000717515"/>
    </source>
</evidence>
<comment type="caution">
    <text evidence="2">The sequence shown here is derived from an EMBL/GenBank/DDBJ whole genome shotgun (WGS) entry which is preliminary data.</text>
</comment>
<evidence type="ECO:0000256" key="1">
    <source>
        <dbReference type="SAM" id="MobiDB-lite"/>
    </source>
</evidence>
<gene>
    <name evidence="2" type="ORF">KVV02_008445</name>
</gene>
<feature type="region of interest" description="Disordered" evidence="1">
    <location>
        <begin position="24"/>
        <end position="85"/>
    </location>
</feature>
<protein>
    <submittedName>
        <fullName evidence="2">Uncharacterized protein</fullName>
    </submittedName>
</protein>
<dbReference type="EMBL" id="JAIFTL010000028">
    <property type="protein sequence ID" value="KAG9326013.1"/>
    <property type="molecule type" value="Genomic_DNA"/>
</dbReference>
<proteinExistence type="predicted"/>
<accession>A0A9P8A825</accession>
<sequence length="85" mass="10317">MSIEQFSRRAGYIIAHRMREFLHENNRPVQPAQQSFPSQTAAHQAMVASQYPGHQQQYPYQQQQQHQHQQQYQQQYQQQQHQQQQ</sequence>
<dbReference type="AlphaFoldDB" id="A0A9P8A825"/>
<name>A0A9P8A825_MORAP</name>
<dbReference type="Proteomes" id="UP000717515">
    <property type="component" value="Unassembled WGS sequence"/>
</dbReference>
<feature type="compositionally biased region" description="Polar residues" evidence="1">
    <location>
        <begin position="27"/>
        <end position="42"/>
    </location>
</feature>
<reference evidence="2" key="1">
    <citation type="submission" date="2021-07" db="EMBL/GenBank/DDBJ databases">
        <title>Draft genome of Mortierella alpina, strain LL118, isolated from an aspen leaf litter sample.</title>
        <authorList>
            <person name="Yang S."/>
            <person name="Vinatzer B.A."/>
        </authorList>
    </citation>
    <scope>NUCLEOTIDE SEQUENCE</scope>
    <source>
        <strain evidence="2">LL118</strain>
    </source>
</reference>
<evidence type="ECO:0000313" key="2">
    <source>
        <dbReference type="EMBL" id="KAG9326013.1"/>
    </source>
</evidence>
<organism evidence="2 3">
    <name type="scientific">Mortierella alpina</name>
    <name type="common">Oleaginous fungus</name>
    <name type="synonym">Mortierella renispora</name>
    <dbReference type="NCBI Taxonomy" id="64518"/>
    <lineage>
        <taxon>Eukaryota</taxon>
        <taxon>Fungi</taxon>
        <taxon>Fungi incertae sedis</taxon>
        <taxon>Mucoromycota</taxon>
        <taxon>Mortierellomycotina</taxon>
        <taxon>Mortierellomycetes</taxon>
        <taxon>Mortierellales</taxon>
        <taxon>Mortierellaceae</taxon>
        <taxon>Mortierella</taxon>
    </lineage>
</organism>
<feature type="compositionally biased region" description="Low complexity" evidence="1">
    <location>
        <begin position="54"/>
        <end position="85"/>
    </location>
</feature>